<dbReference type="Gene3D" id="3.30.700.10">
    <property type="entry name" value="Glycoprotein, Type 4 Pilin"/>
    <property type="match status" value="1"/>
</dbReference>
<dbReference type="NCBIfam" id="TIGR02532">
    <property type="entry name" value="IV_pilin_GFxxxE"/>
    <property type="match status" value="1"/>
</dbReference>
<reference evidence="3 4" key="1">
    <citation type="submission" date="2016-10" db="EMBL/GenBank/DDBJ databases">
        <authorList>
            <person name="Varghese N."/>
            <person name="Submissions S."/>
        </authorList>
    </citation>
    <scope>NUCLEOTIDE SEQUENCE [LARGE SCALE GENOMIC DNA]</scope>
    <source>
        <strain evidence="3 4">WCC6</strain>
    </source>
</reference>
<dbReference type="AlphaFoldDB" id="A0A1H2SWF6"/>
<evidence type="ECO:0000313" key="4">
    <source>
        <dbReference type="Proteomes" id="UP000182379"/>
    </source>
</evidence>
<evidence type="ECO:0000256" key="1">
    <source>
        <dbReference type="ARBA" id="ARBA00022481"/>
    </source>
</evidence>
<dbReference type="OMA" id="YVPNRDY"/>
<dbReference type="EMBL" id="FNOP01000001">
    <property type="protein sequence ID" value="SDW35930.1"/>
    <property type="molecule type" value="Genomic_DNA"/>
</dbReference>
<dbReference type="GO" id="GO:0015627">
    <property type="term" value="C:type II protein secretion system complex"/>
    <property type="evidence" value="ECO:0007669"/>
    <property type="project" value="InterPro"/>
</dbReference>
<comment type="caution">
    <text evidence="3">The sequence shown here is derived from an EMBL/GenBank/DDBJ whole genome shotgun (WGS) entry which is preliminary data.</text>
</comment>
<dbReference type="GeneID" id="78334991"/>
<protein>
    <submittedName>
        <fullName evidence="3">General secretion pathway protein G</fullName>
    </submittedName>
</protein>
<dbReference type="RefSeq" id="WP_012938641.1">
    <property type="nucleotide sequence ID" value="NZ_CALAKB010000032.1"/>
</dbReference>
<evidence type="ECO:0000313" key="3">
    <source>
        <dbReference type="EMBL" id="SDW35930.1"/>
    </source>
</evidence>
<dbReference type="SUPFAM" id="SSF54523">
    <property type="entry name" value="Pili subunits"/>
    <property type="match status" value="1"/>
</dbReference>
<dbReference type="InterPro" id="IPR000983">
    <property type="entry name" value="Bac_GSPG_pilin"/>
</dbReference>
<sequence>MNQTAKISRRRKEPGFTLIELIAVLAIIGGLAAFLLPSIRSAMDRSKDSQLISDLALLQSGAQLYELEMAEKPRDIQSLVEKKYVPNRDYSRITLEQKDGDCVFTATLSSGEKVASDTLGEKKTAGEGKA</sequence>
<accession>A0A1H2SWF6</accession>
<organism evidence="3 4">
    <name type="scientific">Acidaminococcus fermentans</name>
    <dbReference type="NCBI Taxonomy" id="905"/>
    <lineage>
        <taxon>Bacteria</taxon>
        <taxon>Bacillati</taxon>
        <taxon>Bacillota</taxon>
        <taxon>Negativicutes</taxon>
        <taxon>Acidaminococcales</taxon>
        <taxon>Acidaminococcaceae</taxon>
        <taxon>Acidaminococcus</taxon>
    </lineage>
</organism>
<dbReference type="PRINTS" id="PR00813">
    <property type="entry name" value="BCTERIALGSPG"/>
</dbReference>
<keyword evidence="2" id="KW-1133">Transmembrane helix</keyword>
<dbReference type="InterPro" id="IPR012902">
    <property type="entry name" value="N_methyl_site"/>
</dbReference>
<name>A0A1H2SWF6_ACIFE</name>
<dbReference type="Pfam" id="PF07963">
    <property type="entry name" value="N_methyl"/>
    <property type="match status" value="1"/>
</dbReference>
<keyword evidence="1" id="KW-0488">Methylation</keyword>
<feature type="transmembrane region" description="Helical" evidence="2">
    <location>
        <begin position="21"/>
        <end position="39"/>
    </location>
</feature>
<keyword evidence="2" id="KW-0472">Membrane</keyword>
<dbReference type="GO" id="GO:0015628">
    <property type="term" value="P:protein secretion by the type II secretion system"/>
    <property type="evidence" value="ECO:0007669"/>
    <property type="project" value="InterPro"/>
</dbReference>
<gene>
    <name evidence="3" type="ORF">SAMN05216495_10134</name>
</gene>
<keyword evidence="2" id="KW-0812">Transmembrane</keyword>
<dbReference type="Proteomes" id="UP000182379">
    <property type="component" value="Unassembled WGS sequence"/>
</dbReference>
<evidence type="ECO:0000256" key="2">
    <source>
        <dbReference type="SAM" id="Phobius"/>
    </source>
</evidence>
<proteinExistence type="predicted"/>
<dbReference type="InterPro" id="IPR045584">
    <property type="entry name" value="Pilin-like"/>
</dbReference>